<name>A0A379AFF6_ENTAG</name>
<sequence length="62" mass="6878">MNNLEMMKESVNVAQKGISVEANVLGVGLSVFRGRFTVYYSCSIMNDFLCGFRQGFSSEPFA</sequence>
<reference evidence="1 2" key="1">
    <citation type="submission" date="2018-06" db="EMBL/GenBank/DDBJ databases">
        <authorList>
            <consortium name="Pathogen Informatics"/>
            <person name="Doyle S."/>
        </authorList>
    </citation>
    <scope>NUCLEOTIDE SEQUENCE [LARGE SCALE GENOMIC DNA]</scope>
    <source>
        <strain evidence="1 2">NCTC9381</strain>
    </source>
</reference>
<evidence type="ECO:0000313" key="2">
    <source>
        <dbReference type="Proteomes" id="UP000254640"/>
    </source>
</evidence>
<dbReference type="EMBL" id="UGSO01000001">
    <property type="protein sequence ID" value="SUB16625.1"/>
    <property type="molecule type" value="Genomic_DNA"/>
</dbReference>
<dbReference type="AlphaFoldDB" id="A0A379AFF6"/>
<organism evidence="1 2">
    <name type="scientific">Enterobacter agglomerans</name>
    <name type="common">Erwinia herbicola</name>
    <name type="synonym">Pantoea agglomerans</name>
    <dbReference type="NCBI Taxonomy" id="549"/>
    <lineage>
        <taxon>Bacteria</taxon>
        <taxon>Pseudomonadati</taxon>
        <taxon>Pseudomonadota</taxon>
        <taxon>Gammaproteobacteria</taxon>
        <taxon>Enterobacterales</taxon>
        <taxon>Erwiniaceae</taxon>
        <taxon>Pantoea</taxon>
        <taxon>Pantoea agglomerans group</taxon>
    </lineage>
</organism>
<dbReference type="Proteomes" id="UP000254640">
    <property type="component" value="Unassembled WGS sequence"/>
</dbReference>
<proteinExistence type="predicted"/>
<evidence type="ECO:0000313" key="1">
    <source>
        <dbReference type="EMBL" id="SUB16625.1"/>
    </source>
</evidence>
<keyword evidence="2" id="KW-1185">Reference proteome</keyword>
<gene>
    <name evidence="1" type="ORF">NCTC9381_02539</name>
</gene>
<protein>
    <submittedName>
        <fullName evidence="1">Uncharacterized protein</fullName>
    </submittedName>
</protein>
<accession>A0A379AFF6</accession>